<gene>
    <name evidence="2" type="ORF">SAMN04490247_1810</name>
</gene>
<organism evidence="2 3">
    <name type="scientific">Salimicrobium halophilum</name>
    <dbReference type="NCBI Taxonomy" id="86666"/>
    <lineage>
        <taxon>Bacteria</taxon>
        <taxon>Bacillati</taxon>
        <taxon>Bacillota</taxon>
        <taxon>Bacilli</taxon>
        <taxon>Bacillales</taxon>
        <taxon>Bacillaceae</taxon>
        <taxon>Salimicrobium</taxon>
    </lineage>
</organism>
<protein>
    <submittedName>
        <fullName evidence="2">Uncharacterized protein</fullName>
    </submittedName>
</protein>
<dbReference type="STRING" id="86666.SAMN04490247_1810"/>
<dbReference type="RefSeq" id="WP_093193543.1">
    <property type="nucleotide sequence ID" value="NZ_FNEV01000005.1"/>
</dbReference>
<dbReference type="PANTHER" id="PTHR30510:SF2">
    <property type="entry name" value="UPF0229 PROTEIN YEAH"/>
    <property type="match status" value="1"/>
</dbReference>
<dbReference type="InterPro" id="IPR006698">
    <property type="entry name" value="UPF0229"/>
</dbReference>
<sequence>MGGKVVVTEDDWSLHRKGYDDQRRHEKKVKEAWKKQLPDLITEENIIMSHGDKMIRIPIRSLNEYKIKYNDEKRKHAGQGDGNSEEGDVLGKADTGGDKGQQAGEEEGKDYYEAEVTISEIEEAVFKHLSLPNLEDKEVDMISEESYEFTDVRKTGLEGNMDKKRTLIEAYKRNARTGSPEFTPILPEDLRYKTWREEEKPIHKAVVLAMMDTSGSMGKWEKYMARSFFFWMTRFLRKEYETVEIEFIAHHTKAKVVTEDDFFYKGESGGTVCSSAYEKALQLIEEKYSPSRYNIYPIHFSDGDNLSSDLNKCLSCIEQLMQKSQLFGYGEVNQYNRLSNLMQSYRKIDDDKFRSYILRKKKDVFYALQAMFSETGEELKVQR</sequence>
<dbReference type="Proteomes" id="UP000199225">
    <property type="component" value="Unassembled WGS sequence"/>
</dbReference>
<accession>A0A1G8TJB6</accession>
<name>A0A1G8TJB6_9BACI</name>
<dbReference type="EMBL" id="FNEV01000005">
    <property type="protein sequence ID" value="SDJ41497.1"/>
    <property type="molecule type" value="Genomic_DNA"/>
</dbReference>
<dbReference type="Pfam" id="PF04285">
    <property type="entry name" value="DUF444"/>
    <property type="match status" value="2"/>
</dbReference>
<dbReference type="SUPFAM" id="SSF53300">
    <property type="entry name" value="vWA-like"/>
    <property type="match status" value="1"/>
</dbReference>
<evidence type="ECO:0000256" key="1">
    <source>
        <dbReference type="SAM" id="MobiDB-lite"/>
    </source>
</evidence>
<reference evidence="3" key="1">
    <citation type="submission" date="2016-10" db="EMBL/GenBank/DDBJ databases">
        <authorList>
            <person name="Varghese N."/>
            <person name="Submissions S."/>
        </authorList>
    </citation>
    <scope>NUCLEOTIDE SEQUENCE [LARGE SCALE GENOMIC DNA]</scope>
    <source>
        <strain evidence="3">DSM 4771</strain>
    </source>
</reference>
<feature type="region of interest" description="Disordered" evidence="1">
    <location>
        <begin position="73"/>
        <end position="110"/>
    </location>
</feature>
<evidence type="ECO:0000313" key="3">
    <source>
        <dbReference type="Proteomes" id="UP000199225"/>
    </source>
</evidence>
<dbReference type="AlphaFoldDB" id="A0A1G8TJB6"/>
<keyword evidence="3" id="KW-1185">Reference proteome</keyword>
<proteinExistence type="predicted"/>
<dbReference type="OrthoDB" id="9788289at2"/>
<dbReference type="NCBIfam" id="TIGR02877">
    <property type="entry name" value="spore_yhbH"/>
    <property type="match status" value="1"/>
</dbReference>
<dbReference type="InterPro" id="IPR014230">
    <property type="entry name" value="Spore_YhbH"/>
</dbReference>
<dbReference type="InterPro" id="IPR036465">
    <property type="entry name" value="vWFA_dom_sf"/>
</dbReference>
<evidence type="ECO:0000313" key="2">
    <source>
        <dbReference type="EMBL" id="SDJ41497.1"/>
    </source>
</evidence>
<dbReference type="PANTHER" id="PTHR30510">
    <property type="entry name" value="UPF0229 PROTEIN YEAH"/>
    <property type="match status" value="1"/>
</dbReference>